<dbReference type="InterPro" id="IPR036237">
    <property type="entry name" value="Xyl_isomerase-like_sf"/>
</dbReference>
<reference evidence="2 3" key="1">
    <citation type="submission" date="2015-05" db="EMBL/GenBank/DDBJ databases">
        <title>Draft genome of Burkholderia cepacia LK29.</title>
        <authorList>
            <person name="Chan X.Y."/>
        </authorList>
    </citation>
    <scope>NUCLEOTIDE SEQUENCE [LARGE SCALE GENOMIC DNA]</scope>
    <source>
        <strain evidence="2 3">LK29</strain>
    </source>
</reference>
<protein>
    <submittedName>
        <fullName evidence="2">AP endonuclease</fullName>
    </submittedName>
</protein>
<accession>A0A0J5X3I8</accession>
<dbReference type="PATRIC" id="fig|292.27.peg.1911"/>
<dbReference type="SUPFAM" id="SSF51658">
    <property type="entry name" value="Xylose isomerase-like"/>
    <property type="match status" value="1"/>
</dbReference>
<dbReference type="GO" id="GO:0004519">
    <property type="term" value="F:endonuclease activity"/>
    <property type="evidence" value="ECO:0007669"/>
    <property type="project" value="UniProtKB-KW"/>
</dbReference>
<keyword evidence="2" id="KW-0378">Hydrolase</keyword>
<proteinExistence type="predicted"/>
<comment type="caution">
    <text evidence="2">The sequence shown here is derived from an EMBL/GenBank/DDBJ whole genome shotgun (WGS) entry which is preliminary data.</text>
</comment>
<feature type="domain" description="Xylose isomerase-like TIM barrel" evidence="1">
    <location>
        <begin position="31"/>
        <end position="263"/>
    </location>
</feature>
<evidence type="ECO:0000313" key="3">
    <source>
        <dbReference type="Proteomes" id="UP000036338"/>
    </source>
</evidence>
<dbReference type="EMBL" id="LDWR01000018">
    <property type="protein sequence ID" value="KML59141.1"/>
    <property type="molecule type" value="Genomic_DNA"/>
</dbReference>
<dbReference type="RefSeq" id="WP_048245524.1">
    <property type="nucleotide sequence ID" value="NZ_LDWR01000018.1"/>
</dbReference>
<dbReference type="Proteomes" id="UP000036338">
    <property type="component" value="Unassembled WGS sequence"/>
</dbReference>
<dbReference type="InterPro" id="IPR050312">
    <property type="entry name" value="IolE/XylAMocC-like"/>
</dbReference>
<evidence type="ECO:0000313" key="2">
    <source>
        <dbReference type="EMBL" id="KML59141.1"/>
    </source>
</evidence>
<dbReference type="AlphaFoldDB" id="A0A0J5X3I8"/>
<organism evidence="2 3">
    <name type="scientific">Burkholderia cepacia</name>
    <name type="common">Pseudomonas cepacia</name>
    <dbReference type="NCBI Taxonomy" id="292"/>
    <lineage>
        <taxon>Bacteria</taxon>
        <taxon>Pseudomonadati</taxon>
        <taxon>Pseudomonadota</taxon>
        <taxon>Betaproteobacteria</taxon>
        <taxon>Burkholderiales</taxon>
        <taxon>Burkholderiaceae</taxon>
        <taxon>Burkholderia</taxon>
        <taxon>Burkholderia cepacia complex</taxon>
    </lineage>
</organism>
<dbReference type="Pfam" id="PF01261">
    <property type="entry name" value="AP_endonuc_2"/>
    <property type="match status" value="1"/>
</dbReference>
<dbReference type="InterPro" id="IPR013022">
    <property type="entry name" value="Xyl_isomerase-like_TIM-brl"/>
</dbReference>
<sequence>MSQETSRRNRRPLCLAPLTVIELTPSQIVQCAADAGYDFVGLRLLPATETEVRYDFIGDTPSKRETLARLKDTGVEVLDAEILRLKPETDVADYKPMLDTAAELGARYVLVAGNDPDVARTADNFAKLCDLAAPFGLTPTLEPMPWTNVKDITQGARIVKAASRTNAGLLVDPIHFDRAASSTDELRALPREYFHYLQFCDALAERPKNLETLLYQARAERLIPGQGSLDLASILRALPNDIPISIEVPMEGWAKEAKATERALKLREATLTVLDATYGAI</sequence>
<name>A0A0J5X3I8_BURCE</name>
<dbReference type="Gene3D" id="3.20.20.150">
    <property type="entry name" value="Divalent-metal-dependent TIM barrel enzymes"/>
    <property type="match status" value="1"/>
</dbReference>
<gene>
    <name evidence="2" type="ORF">VL15_11030</name>
</gene>
<evidence type="ECO:0000259" key="1">
    <source>
        <dbReference type="Pfam" id="PF01261"/>
    </source>
</evidence>
<dbReference type="PANTHER" id="PTHR12110">
    <property type="entry name" value="HYDROXYPYRUVATE ISOMERASE"/>
    <property type="match status" value="1"/>
</dbReference>
<keyword evidence="2" id="KW-0540">Nuclease</keyword>
<keyword evidence="2" id="KW-0255">Endonuclease</keyword>
<dbReference type="PANTHER" id="PTHR12110:SF48">
    <property type="entry name" value="BLL3656 PROTEIN"/>
    <property type="match status" value="1"/>
</dbReference>